<evidence type="ECO:0008006" key="3">
    <source>
        <dbReference type="Google" id="ProtNLM"/>
    </source>
</evidence>
<name>A0A8J7WSP4_9ACTN</name>
<organism evidence="1 2">
    <name type="scientific">Actinocrinis puniceicyclus</name>
    <dbReference type="NCBI Taxonomy" id="977794"/>
    <lineage>
        <taxon>Bacteria</taxon>
        <taxon>Bacillati</taxon>
        <taxon>Actinomycetota</taxon>
        <taxon>Actinomycetes</taxon>
        <taxon>Catenulisporales</taxon>
        <taxon>Actinospicaceae</taxon>
        <taxon>Actinocrinis</taxon>
    </lineage>
</organism>
<sequence length="258" mass="28653">MVQQQITLPKTIEVPVRTYTNPDTGAQVTYFGMLHVAQEPFFAEVRDRVTRLEADGAHVYLEGITSPASDTLGADTDELRWGVGVVKRKLETMWREGEALGLVAQRDALPARDGWQVHDVTVLEAVQIYGVEALRNQHQDTQREGLLLDHFDPALTRAMTMQSLALVMKAATDTAIRDILFPEHEATLARVREGKVVAALDRQLAAEPDAHIVVVWGAGHLVSYDEALTERGYKSDDEQWLTAIDVATLPPLIPQQRA</sequence>
<dbReference type="AlphaFoldDB" id="A0A8J7WSP4"/>
<dbReference type="RefSeq" id="WP_211469311.1">
    <property type="nucleotide sequence ID" value="NZ_JAGSXH010000065.1"/>
</dbReference>
<gene>
    <name evidence="1" type="ORF">KGA66_17975</name>
</gene>
<reference evidence="1" key="1">
    <citation type="submission" date="2021-04" db="EMBL/GenBank/DDBJ databases">
        <title>Genome based classification of Actinospica acidithermotolerans sp. nov., an actinobacterium isolated from an Indonesian hot spring.</title>
        <authorList>
            <person name="Kusuma A.B."/>
            <person name="Putra K.E."/>
            <person name="Nafisah S."/>
            <person name="Loh J."/>
            <person name="Nouioui I."/>
            <person name="Goodfellow M."/>
        </authorList>
    </citation>
    <scope>NUCLEOTIDE SEQUENCE</scope>
    <source>
        <strain evidence="1">DSM 45618</strain>
    </source>
</reference>
<evidence type="ECO:0000313" key="2">
    <source>
        <dbReference type="Proteomes" id="UP000677913"/>
    </source>
</evidence>
<comment type="caution">
    <text evidence="1">The sequence shown here is derived from an EMBL/GenBank/DDBJ whole genome shotgun (WGS) entry which is preliminary data.</text>
</comment>
<keyword evidence="2" id="KW-1185">Reference proteome</keyword>
<accession>A0A8J7WSP4</accession>
<evidence type="ECO:0000313" key="1">
    <source>
        <dbReference type="EMBL" id="MBS2964950.1"/>
    </source>
</evidence>
<dbReference type="Proteomes" id="UP000677913">
    <property type="component" value="Unassembled WGS sequence"/>
</dbReference>
<proteinExistence type="predicted"/>
<dbReference type="EMBL" id="JAGSXH010000065">
    <property type="protein sequence ID" value="MBS2964950.1"/>
    <property type="molecule type" value="Genomic_DNA"/>
</dbReference>
<protein>
    <recommendedName>
        <fullName evidence="3">TraB/GumN family protein</fullName>
    </recommendedName>
</protein>